<keyword evidence="3" id="KW-0472">Membrane</keyword>
<name>A0ABV5PKQ7_STRCM</name>
<organism evidence="7 8">
    <name type="scientific">Streptomyces cremeus</name>
    <dbReference type="NCBI Taxonomy" id="66881"/>
    <lineage>
        <taxon>Bacteria</taxon>
        <taxon>Bacillati</taxon>
        <taxon>Actinomycetota</taxon>
        <taxon>Actinomycetes</taxon>
        <taxon>Kitasatosporales</taxon>
        <taxon>Streptomycetaceae</taxon>
        <taxon>Streptomyces</taxon>
    </lineage>
</organism>
<dbReference type="RefSeq" id="WP_345218763.1">
    <property type="nucleotide sequence ID" value="NZ_BAAAXE010000001.1"/>
</dbReference>
<keyword evidence="1" id="KW-1003">Cell membrane</keyword>
<dbReference type="PROSITE" id="PS51318">
    <property type="entry name" value="TAT"/>
    <property type="match status" value="1"/>
</dbReference>
<feature type="chain" id="PRO_5046869731" evidence="6">
    <location>
        <begin position="22"/>
        <end position="445"/>
    </location>
</feature>
<keyword evidence="2 6" id="KW-0732">Signal</keyword>
<protein>
    <submittedName>
        <fullName evidence="7">ABC transporter substrate-binding protein</fullName>
    </submittedName>
</protein>
<keyword evidence="8" id="KW-1185">Reference proteome</keyword>
<keyword evidence="5" id="KW-0449">Lipoprotein</keyword>
<dbReference type="SUPFAM" id="SSF53850">
    <property type="entry name" value="Periplasmic binding protein-like II"/>
    <property type="match status" value="1"/>
</dbReference>
<dbReference type="EMBL" id="JBHMCR010000019">
    <property type="protein sequence ID" value="MFB9523797.1"/>
    <property type="molecule type" value="Genomic_DNA"/>
</dbReference>
<proteinExistence type="predicted"/>
<evidence type="ECO:0000256" key="4">
    <source>
        <dbReference type="ARBA" id="ARBA00023139"/>
    </source>
</evidence>
<dbReference type="PANTHER" id="PTHR43649">
    <property type="entry name" value="ARABINOSE-BINDING PROTEIN-RELATED"/>
    <property type="match status" value="1"/>
</dbReference>
<dbReference type="Proteomes" id="UP001589718">
    <property type="component" value="Unassembled WGS sequence"/>
</dbReference>
<accession>A0ABV5PKQ7</accession>
<evidence type="ECO:0000256" key="2">
    <source>
        <dbReference type="ARBA" id="ARBA00022729"/>
    </source>
</evidence>
<evidence type="ECO:0000313" key="7">
    <source>
        <dbReference type="EMBL" id="MFB9523797.1"/>
    </source>
</evidence>
<comment type="caution">
    <text evidence="7">The sequence shown here is derived from an EMBL/GenBank/DDBJ whole genome shotgun (WGS) entry which is preliminary data.</text>
</comment>
<dbReference type="InterPro" id="IPR006059">
    <property type="entry name" value="SBP"/>
</dbReference>
<evidence type="ECO:0000313" key="8">
    <source>
        <dbReference type="Proteomes" id="UP001589718"/>
    </source>
</evidence>
<dbReference type="PANTHER" id="PTHR43649:SF33">
    <property type="entry name" value="POLYGALACTURONAN_RHAMNOGALACTURONAN-BINDING PROTEIN YTCQ"/>
    <property type="match status" value="1"/>
</dbReference>
<dbReference type="InterPro" id="IPR050490">
    <property type="entry name" value="Bact_solute-bd_prot1"/>
</dbReference>
<evidence type="ECO:0000256" key="6">
    <source>
        <dbReference type="SAM" id="SignalP"/>
    </source>
</evidence>
<dbReference type="PROSITE" id="PS51257">
    <property type="entry name" value="PROKAR_LIPOPROTEIN"/>
    <property type="match status" value="1"/>
</dbReference>
<reference evidence="7 8" key="1">
    <citation type="submission" date="2024-09" db="EMBL/GenBank/DDBJ databases">
        <authorList>
            <person name="Sun Q."/>
            <person name="Mori K."/>
        </authorList>
    </citation>
    <scope>NUCLEOTIDE SEQUENCE [LARGE SCALE GENOMIC DNA]</scope>
    <source>
        <strain evidence="7 8">JCM 4362</strain>
    </source>
</reference>
<sequence>MSTRPARRAVLAAGLAAGATAALSGCATGGAGGRGGPAPEVPEADGKQLRGTVTVWSWDVAAKAMRRLAKDFQAKHPGTAVTVRDIGYDSAYDKITVGLKSGSGLPDVLTVEGPRMATYTGNFPRGFYDLTKPAGAHRKNFDEASWKTVVGPRGRTVALPWDIGPCGMFYRRDYFRAAGIEPGSIRTWDDYVQAGEQLRKRTGRRMLVLDTVEDSTFAMLLQQQGRHFYADGRVAVDSPEAVRAATLLKTLADRDLVDYQKGWDGLVTATKAGRAATETSAAWWMGTLLADAPELKGRFGVLPMPAFTAGGARTSNRGGSVLAVPEQSRNPGLAWAFVEFLLTSVPNQVSMLKREGLFPAFLPALADPYLSTPQEYFGGQAALKVFADLAPTTPPVEYTEDGAKASEIMFSTISGILTRDKDPREALGSAAAQIASATGRPRIAG</sequence>
<dbReference type="InterPro" id="IPR006311">
    <property type="entry name" value="TAT_signal"/>
</dbReference>
<gene>
    <name evidence="7" type="ORF">ACFFTU_28015</name>
</gene>
<dbReference type="Pfam" id="PF01547">
    <property type="entry name" value="SBP_bac_1"/>
    <property type="match status" value="1"/>
</dbReference>
<dbReference type="Gene3D" id="3.40.190.10">
    <property type="entry name" value="Periplasmic binding protein-like II"/>
    <property type="match status" value="1"/>
</dbReference>
<dbReference type="CDD" id="cd13585">
    <property type="entry name" value="PBP2_TMBP_like"/>
    <property type="match status" value="1"/>
</dbReference>
<keyword evidence="4" id="KW-0564">Palmitate</keyword>
<evidence type="ECO:0000256" key="1">
    <source>
        <dbReference type="ARBA" id="ARBA00022475"/>
    </source>
</evidence>
<evidence type="ECO:0000256" key="3">
    <source>
        <dbReference type="ARBA" id="ARBA00023136"/>
    </source>
</evidence>
<feature type="signal peptide" evidence="6">
    <location>
        <begin position="1"/>
        <end position="21"/>
    </location>
</feature>
<evidence type="ECO:0000256" key="5">
    <source>
        <dbReference type="ARBA" id="ARBA00023288"/>
    </source>
</evidence>